<evidence type="ECO:0000256" key="5">
    <source>
        <dbReference type="ARBA" id="ARBA00023136"/>
    </source>
</evidence>
<dbReference type="PANTHER" id="PTHR30625">
    <property type="entry name" value="PROTEIN TOLQ"/>
    <property type="match status" value="1"/>
</dbReference>
<evidence type="ECO:0000313" key="9">
    <source>
        <dbReference type="EMBL" id="ASD63398.1"/>
    </source>
</evidence>
<comment type="subcellular location">
    <subcellularLocation>
        <location evidence="1">Cell membrane</location>
        <topology evidence="1">Multi-pass membrane protein</topology>
    </subcellularLocation>
    <subcellularLocation>
        <location evidence="6">Membrane</location>
        <topology evidence="6">Multi-pass membrane protein</topology>
    </subcellularLocation>
</comment>
<feature type="domain" description="MotA/TolQ/ExbB proton channel" evidence="8">
    <location>
        <begin position="87"/>
        <end position="208"/>
    </location>
</feature>
<evidence type="ECO:0000256" key="1">
    <source>
        <dbReference type="ARBA" id="ARBA00004651"/>
    </source>
</evidence>
<dbReference type="AlphaFoldDB" id="A0A1Z3N7G1"/>
<keyword evidence="4 7" id="KW-1133">Transmembrane helix</keyword>
<keyword evidence="2" id="KW-1003">Cell membrane</keyword>
<sequence>MKCYINEGVTMEFLTKMAVAFEHGGFWMWPILLIQVASIAIMIERAYALFVRRKITQFDFAMGFEESIRRGEMDAVISKSQAAMATNPVARAIAAGATAARNLGGKEEIQGKMDEVLIQENAALDHRTGFLTMFGNVATLTGLLGTISGMISSFAAVAFANPAEKASLLSAGISEAMNATAYGLITAIPALVAYAILQNRANRLAEDLNQAGLKVYNWLSYSYEPMTSYNIKTSKSERAAELDA</sequence>
<protein>
    <submittedName>
        <fullName evidence="9">Gliding motility protein</fullName>
    </submittedName>
</protein>
<dbReference type="Pfam" id="PF01618">
    <property type="entry name" value="MotA_ExbB"/>
    <property type="match status" value="1"/>
</dbReference>
<dbReference type="PANTHER" id="PTHR30625:SF17">
    <property type="entry name" value="TOLQ-RELATED"/>
    <property type="match status" value="1"/>
</dbReference>
<reference evidence="9 10" key="1">
    <citation type="submission" date="2017-04" db="EMBL/GenBank/DDBJ databases">
        <title>Whole genome sequence of Bdellovibrio bacteriovorus strain SSB218315.</title>
        <authorList>
            <person name="Oyedara O."/>
            <person name="Rodriguez-Perez M.A."/>
        </authorList>
    </citation>
    <scope>NUCLEOTIDE SEQUENCE [LARGE SCALE GENOMIC DNA]</scope>
    <source>
        <strain evidence="9 10">SSB218315</strain>
    </source>
</reference>
<feature type="transmembrane region" description="Helical" evidence="7">
    <location>
        <begin position="179"/>
        <end position="197"/>
    </location>
</feature>
<evidence type="ECO:0000259" key="8">
    <source>
        <dbReference type="Pfam" id="PF01618"/>
    </source>
</evidence>
<evidence type="ECO:0000256" key="2">
    <source>
        <dbReference type="ARBA" id="ARBA00022475"/>
    </source>
</evidence>
<evidence type="ECO:0000313" key="10">
    <source>
        <dbReference type="Proteomes" id="UP000197003"/>
    </source>
</evidence>
<dbReference type="OMA" id="AYIGYNH"/>
<organism evidence="9 10">
    <name type="scientific">Bdellovibrio bacteriovorus</name>
    <dbReference type="NCBI Taxonomy" id="959"/>
    <lineage>
        <taxon>Bacteria</taxon>
        <taxon>Pseudomonadati</taxon>
        <taxon>Bdellovibrionota</taxon>
        <taxon>Bdellovibrionia</taxon>
        <taxon>Bdellovibrionales</taxon>
        <taxon>Pseudobdellovibrionaceae</taxon>
        <taxon>Bdellovibrio</taxon>
    </lineage>
</organism>
<dbReference type="GO" id="GO:0005886">
    <property type="term" value="C:plasma membrane"/>
    <property type="evidence" value="ECO:0007669"/>
    <property type="project" value="UniProtKB-SubCell"/>
</dbReference>
<feature type="transmembrane region" description="Helical" evidence="7">
    <location>
        <begin position="26"/>
        <end position="43"/>
    </location>
</feature>
<name>A0A1Z3N7G1_BDEBC</name>
<keyword evidence="6" id="KW-0653">Protein transport</keyword>
<evidence type="ECO:0000256" key="6">
    <source>
        <dbReference type="RuleBase" id="RU004057"/>
    </source>
</evidence>
<comment type="similarity">
    <text evidence="6">Belongs to the exbB/tolQ family.</text>
</comment>
<evidence type="ECO:0000256" key="7">
    <source>
        <dbReference type="SAM" id="Phobius"/>
    </source>
</evidence>
<dbReference type="InterPro" id="IPR002898">
    <property type="entry name" value="MotA_ExbB_proton_chnl"/>
</dbReference>
<evidence type="ECO:0000256" key="4">
    <source>
        <dbReference type="ARBA" id="ARBA00022989"/>
    </source>
</evidence>
<dbReference type="InterPro" id="IPR050790">
    <property type="entry name" value="ExbB/TolQ_transport"/>
</dbReference>
<dbReference type="Proteomes" id="UP000197003">
    <property type="component" value="Chromosome"/>
</dbReference>
<dbReference type="GO" id="GO:0017038">
    <property type="term" value="P:protein import"/>
    <property type="evidence" value="ECO:0007669"/>
    <property type="project" value="TreeGrafter"/>
</dbReference>
<keyword evidence="5 7" id="KW-0472">Membrane</keyword>
<dbReference type="EMBL" id="CP020946">
    <property type="protein sequence ID" value="ASD63398.1"/>
    <property type="molecule type" value="Genomic_DNA"/>
</dbReference>
<feature type="transmembrane region" description="Helical" evidence="7">
    <location>
        <begin position="137"/>
        <end position="159"/>
    </location>
</feature>
<keyword evidence="3 7" id="KW-0812">Transmembrane</keyword>
<keyword evidence="6" id="KW-0813">Transport</keyword>
<evidence type="ECO:0000256" key="3">
    <source>
        <dbReference type="ARBA" id="ARBA00022692"/>
    </source>
</evidence>
<gene>
    <name evidence="9" type="ORF">B9G79_07330</name>
</gene>
<proteinExistence type="inferred from homology"/>
<accession>A0A1Z3N7G1</accession>